<reference evidence="3" key="1">
    <citation type="submission" date="2022-11" db="UniProtKB">
        <authorList>
            <consortium name="WormBaseParasite"/>
        </authorList>
    </citation>
    <scope>IDENTIFICATION</scope>
</reference>
<keyword evidence="2" id="KW-1185">Reference proteome</keyword>
<dbReference type="Proteomes" id="UP000887577">
    <property type="component" value="Unplaced"/>
</dbReference>
<organism evidence="2 3">
    <name type="scientific">Panagrolaimus superbus</name>
    <dbReference type="NCBI Taxonomy" id="310955"/>
    <lineage>
        <taxon>Eukaryota</taxon>
        <taxon>Metazoa</taxon>
        <taxon>Ecdysozoa</taxon>
        <taxon>Nematoda</taxon>
        <taxon>Chromadorea</taxon>
        <taxon>Rhabditida</taxon>
        <taxon>Tylenchina</taxon>
        <taxon>Panagrolaimomorpha</taxon>
        <taxon>Panagrolaimoidea</taxon>
        <taxon>Panagrolaimidae</taxon>
        <taxon>Panagrolaimus</taxon>
    </lineage>
</organism>
<evidence type="ECO:0000313" key="2">
    <source>
        <dbReference type="Proteomes" id="UP000887577"/>
    </source>
</evidence>
<feature type="transmembrane region" description="Helical" evidence="1">
    <location>
        <begin position="12"/>
        <end position="30"/>
    </location>
</feature>
<evidence type="ECO:0000256" key="1">
    <source>
        <dbReference type="SAM" id="Phobius"/>
    </source>
</evidence>
<accession>A0A914ZBI8</accession>
<dbReference type="AlphaFoldDB" id="A0A914ZBI8"/>
<keyword evidence="1" id="KW-1133">Transmembrane helix</keyword>
<sequence length="91" mass="10138">MGVLKKVQTTTLLQIAAGTFLIGATALYFAQKKLQDRVRSLSHYKEAFKIIGNHDAVKKLLGPPIAIGRVNFADRQNNFVSEKDSQLFSFI</sequence>
<dbReference type="WBParaSite" id="PSU_v2.g9111.t1">
    <property type="protein sequence ID" value="PSU_v2.g9111.t1"/>
    <property type="gene ID" value="PSU_v2.g9111"/>
</dbReference>
<name>A0A914ZBI8_9BILA</name>
<dbReference type="PANTHER" id="PTHR47148">
    <property type="entry name" value="CYTOCHROME C OXIDASE ASSEMBLY FACTOR 1 HOMOLOG"/>
    <property type="match status" value="1"/>
</dbReference>
<evidence type="ECO:0000313" key="3">
    <source>
        <dbReference type="WBParaSite" id="PSU_v2.g9111.t1"/>
    </source>
</evidence>
<proteinExistence type="predicted"/>
<keyword evidence="1" id="KW-0812">Transmembrane</keyword>
<dbReference type="PANTHER" id="PTHR47148:SF1">
    <property type="entry name" value="CYTOCHROME C OXIDASE ASSEMBLY FACTOR 1 HOMOLOG"/>
    <property type="match status" value="1"/>
</dbReference>
<keyword evidence="1" id="KW-0472">Membrane</keyword>
<dbReference type="GO" id="GO:0033617">
    <property type="term" value="P:mitochondrial respiratory chain complex IV assembly"/>
    <property type="evidence" value="ECO:0007669"/>
    <property type="project" value="TreeGrafter"/>
</dbReference>
<dbReference type="GO" id="GO:0032981">
    <property type="term" value="P:mitochondrial respiratory chain complex I assembly"/>
    <property type="evidence" value="ECO:0007669"/>
    <property type="project" value="TreeGrafter"/>
</dbReference>
<dbReference type="GO" id="GO:0005743">
    <property type="term" value="C:mitochondrial inner membrane"/>
    <property type="evidence" value="ECO:0007669"/>
    <property type="project" value="TreeGrafter"/>
</dbReference>
<protein>
    <submittedName>
        <fullName evidence="3">Uncharacterized protein</fullName>
    </submittedName>
</protein>